<keyword evidence="1" id="KW-0812">Transmembrane</keyword>
<evidence type="ECO:0000256" key="1">
    <source>
        <dbReference type="SAM" id="Phobius"/>
    </source>
</evidence>
<accession>A0A517XYA3</accession>
<dbReference type="EMBL" id="CP036273">
    <property type="protein sequence ID" value="QDU22485.1"/>
    <property type="molecule type" value="Genomic_DNA"/>
</dbReference>
<proteinExistence type="predicted"/>
<keyword evidence="3" id="KW-1185">Reference proteome</keyword>
<organism evidence="2 3">
    <name type="scientific">Urbifossiella limnaea</name>
    <dbReference type="NCBI Taxonomy" id="2528023"/>
    <lineage>
        <taxon>Bacteria</taxon>
        <taxon>Pseudomonadati</taxon>
        <taxon>Planctomycetota</taxon>
        <taxon>Planctomycetia</taxon>
        <taxon>Gemmatales</taxon>
        <taxon>Gemmataceae</taxon>
        <taxon>Urbifossiella</taxon>
    </lineage>
</organism>
<dbReference type="RefSeq" id="WP_145242256.1">
    <property type="nucleotide sequence ID" value="NZ_CP036273.1"/>
</dbReference>
<keyword evidence="1" id="KW-1133">Transmembrane helix</keyword>
<keyword evidence="1" id="KW-0472">Membrane</keyword>
<dbReference type="AlphaFoldDB" id="A0A517XYA3"/>
<dbReference type="Proteomes" id="UP000319576">
    <property type="component" value="Chromosome"/>
</dbReference>
<gene>
    <name evidence="2" type="ORF">ETAA1_44660</name>
</gene>
<feature type="transmembrane region" description="Helical" evidence="1">
    <location>
        <begin position="6"/>
        <end position="28"/>
    </location>
</feature>
<name>A0A517XYA3_9BACT</name>
<dbReference type="OrthoDB" id="7678662at2"/>
<protein>
    <submittedName>
        <fullName evidence="2">Uncharacterized protein</fullName>
    </submittedName>
</protein>
<dbReference type="KEGG" id="uli:ETAA1_44660"/>
<evidence type="ECO:0000313" key="2">
    <source>
        <dbReference type="EMBL" id="QDU22485.1"/>
    </source>
</evidence>
<sequence length="143" mass="16316">MPDEAIVAVTILGVAVWWVVLIWSVSWWTGWRTLAHHYHLAGPFHGHTHRFQHVSLGWSNYGGCVTVGSNADGLYLAVMLPFRPGHRPLFIPWVEIKSAEFVRKWYGSWLEFRTAAAPWVRLRLTERLGKRVAADANRAWSAA</sequence>
<reference evidence="2 3" key="1">
    <citation type="submission" date="2019-02" db="EMBL/GenBank/DDBJ databases">
        <title>Deep-cultivation of Planctomycetes and their phenomic and genomic characterization uncovers novel biology.</title>
        <authorList>
            <person name="Wiegand S."/>
            <person name="Jogler M."/>
            <person name="Boedeker C."/>
            <person name="Pinto D."/>
            <person name="Vollmers J."/>
            <person name="Rivas-Marin E."/>
            <person name="Kohn T."/>
            <person name="Peeters S.H."/>
            <person name="Heuer A."/>
            <person name="Rast P."/>
            <person name="Oberbeckmann S."/>
            <person name="Bunk B."/>
            <person name="Jeske O."/>
            <person name="Meyerdierks A."/>
            <person name="Storesund J.E."/>
            <person name="Kallscheuer N."/>
            <person name="Luecker S."/>
            <person name="Lage O.M."/>
            <person name="Pohl T."/>
            <person name="Merkel B.J."/>
            <person name="Hornburger P."/>
            <person name="Mueller R.-W."/>
            <person name="Bruemmer F."/>
            <person name="Labrenz M."/>
            <person name="Spormann A.M."/>
            <person name="Op den Camp H."/>
            <person name="Overmann J."/>
            <person name="Amann R."/>
            <person name="Jetten M.S.M."/>
            <person name="Mascher T."/>
            <person name="Medema M.H."/>
            <person name="Devos D.P."/>
            <person name="Kaster A.-K."/>
            <person name="Ovreas L."/>
            <person name="Rohde M."/>
            <person name="Galperin M.Y."/>
            <person name="Jogler C."/>
        </authorList>
    </citation>
    <scope>NUCLEOTIDE SEQUENCE [LARGE SCALE GENOMIC DNA]</scope>
    <source>
        <strain evidence="2 3">ETA_A1</strain>
    </source>
</reference>
<evidence type="ECO:0000313" key="3">
    <source>
        <dbReference type="Proteomes" id="UP000319576"/>
    </source>
</evidence>